<protein>
    <recommendedName>
        <fullName evidence="8 9">Outer membrane protein assembly factor BamA</fullName>
    </recommendedName>
</protein>
<accession>I4Z0D9</accession>
<name>I4Z0D9_9HYPH</name>
<dbReference type="HAMAP" id="MF_01430">
    <property type="entry name" value="OM_assembly_BamA"/>
    <property type="match status" value="1"/>
</dbReference>
<keyword evidence="2 8" id="KW-1134">Transmembrane beta strand</keyword>
<evidence type="ECO:0000313" key="12">
    <source>
        <dbReference type="Proteomes" id="UP000003947"/>
    </source>
</evidence>
<dbReference type="eggNOG" id="COG4775">
    <property type="taxonomic scope" value="Bacteria"/>
</dbReference>
<proteinExistence type="inferred from homology"/>
<dbReference type="Gene3D" id="2.40.160.50">
    <property type="entry name" value="membrane protein fhac: a member of the omp85/tpsb transporter family"/>
    <property type="match status" value="1"/>
</dbReference>
<organism evidence="11 12">
    <name type="scientific">Microvirga lotononidis</name>
    <dbReference type="NCBI Taxonomy" id="864069"/>
    <lineage>
        <taxon>Bacteria</taxon>
        <taxon>Pseudomonadati</taxon>
        <taxon>Pseudomonadota</taxon>
        <taxon>Alphaproteobacteria</taxon>
        <taxon>Hyphomicrobiales</taxon>
        <taxon>Methylobacteriaceae</taxon>
        <taxon>Microvirga</taxon>
    </lineage>
</organism>
<keyword evidence="7 8" id="KW-0998">Cell outer membrane</keyword>
<dbReference type="GO" id="GO:0043165">
    <property type="term" value="P:Gram-negative-bacterium-type cell outer membrane assembly"/>
    <property type="evidence" value="ECO:0007669"/>
    <property type="project" value="UniProtKB-UniRule"/>
</dbReference>
<dbReference type="InterPro" id="IPR010827">
    <property type="entry name" value="BamA/TamA_POTRA"/>
</dbReference>
<dbReference type="InterPro" id="IPR039910">
    <property type="entry name" value="D15-like"/>
</dbReference>
<comment type="subunit">
    <text evidence="8">Part of the Bam complex.</text>
</comment>
<dbReference type="PANTHER" id="PTHR12815:SF23">
    <property type="entry name" value="OUTER MEMBRANE PROTEIN ASSEMBLY FACTOR BAMA"/>
    <property type="match status" value="1"/>
</dbReference>
<dbReference type="Pfam" id="PF07244">
    <property type="entry name" value="POTRA"/>
    <property type="match status" value="4"/>
</dbReference>
<dbReference type="Pfam" id="PF01103">
    <property type="entry name" value="Omp85"/>
    <property type="match status" value="1"/>
</dbReference>
<comment type="similarity">
    <text evidence="8">Belongs to the BamA family.</text>
</comment>
<evidence type="ECO:0000256" key="8">
    <source>
        <dbReference type="HAMAP-Rule" id="MF_01430"/>
    </source>
</evidence>
<dbReference type="OrthoDB" id="9803054at2"/>
<evidence type="ECO:0000313" key="11">
    <source>
        <dbReference type="EMBL" id="EIM29681.1"/>
    </source>
</evidence>
<dbReference type="PROSITE" id="PS51779">
    <property type="entry name" value="POTRA"/>
    <property type="match status" value="3"/>
</dbReference>
<feature type="domain" description="POTRA" evidence="10">
    <location>
        <begin position="131"/>
        <end position="219"/>
    </location>
</feature>
<dbReference type="PIRSF" id="PIRSF006076">
    <property type="entry name" value="OM_assembly_OMP85"/>
    <property type="match status" value="1"/>
</dbReference>
<dbReference type="GO" id="GO:0009279">
    <property type="term" value="C:cell outer membrane"/>
    <property type="evidence" value="ECO:0007669"/>
    <property type="project" value="UniProtKB-SubCell"/>
</dbReference>
<dbReference type="EMBL" id="JH660641">
    <property type="protein sequence ID" value="EIM29681.1"/>
    <property type="molecule type" value="Genomic_DNA"/>
</dbReference>
<evidence type="ECO:0000256" key="4">
    <source>
        <dbReference type="ARBA" id="ARBA00022729"/>
    </source>
</evidence>
<dbReference type="HOGENOM" id="CLU_007664_1_2_5"/>
<dbReference type="InterPro" id="IPR034746">
    <property type="entry name" value="POTRA"/>
</dbReference>
<evidence type="ECO:0000256" key="3">
    <source>
        <dbReference type="ARBA" id="ARBA00022692"/>
    </source>
</evidence>
<dbReference type="InterPro" id="IPR023707">
    <property type="entry name" value="OM_assembly_BamA"/>
</dbReference>
<evidence type="ECO:0000256" key="6">
    <source>
        <dbReference type="ARBA" id="ARBA00023136"/>
    </source>
</evidence>
<evidence type="ECO:0000259" key="10">
    <source>
        <dbReference type="PROSITE" id="PS51779"/>
    </source>
</evidence>
<sequence length="796" mass="86830" precursor="true">MMSTTTPRRKKPATTAIVAISALMAGITAAESAFAQQVAPGNRRASASQGPIVNRVVIEGNKGVEKALIQDQLQARGRAPYNQAAVDADVQRILEIYRRSGRGLAQVTPRLVDLPNGTVDVVYTINEGDKTGVKEIRFVGNSQVSSSRLRGIMQTSESNLLSFLKSNDVYDPDRLSNDLDLIRRYYLKNGYADYQLVSSDVQFDPNAGGYVITITVNEGEQYRFGNVSVDPRLSGVDPEAVRKGIATSEGSTYNAEAVEKSVQALTTNVARQGNPFAQVRPVGTRDPSTRTVNLAYVIEEGPRIYIERINVRGNSRTRDYVIRREFELGEGDAYNQVLVDRAERRLNNLGYFKRVRISNEPGSSADRVVVNVDVEDQSTGSFAISGGYSTADGFIGEVSVTETNFLGRGQFVRLAGQLGQRAHGVDFSFTEPYFLGYRMAAGIDLYSKFSDQTRYARYENRVTGGTLRLGLPITEEFSVTARYSLFQQSVDIPNDIKQPYNDCSAPIPGYTVLNPDGVPNRAFCEGNGEASLAIKQSQGDTITSLAGLTFNYNTLDNIRDPRNGFYAEVKTDFAGLGGDSRYFRVTGDARYYRELFEDVVGIARVQGGHIIGFDNNNDGGDNGNLRIVDHFFMGPSLVRGFAPNGIGPRDISSLDSRANAVGGTTYFGGSLEMQFPIWGLPRELGLKGAIFADAGTLFGYEGPTRFALNGGSILDPADAGVCVQNPTVPQNCINVLDSKVIRSSVGASVLWSSPLGPIRFDYAYALTKEEGRLLPNGTRVGEDRTQAFRFTGGTRF</sequence>
<gene>
    <name evidence="8" type="primary">bamA</name>
    <name evidence="11" type="ORF">MicloDRAFT_00021630</name>
</gene>
<dbReference type="PATRIC" id="fig|864069.3.peg.2359"/>
<dbReference type="InterPro" id="IPR000184">
    <property type="entry name" value="Bac_surfAg_D15"/>
</dbReference>
<keyword evidence="5 8" id="KW-0677">Repeat</keyword>
<dbReference type="STRING" id="864069.MicloDRAFT_00021630"/>
<dbReference type="RefSeq" id="WP_009491147.1">
    <property type="nucleotide sequence ID" value="NZ_CP141048.1"/>
</dbReference>
<evidence type="ECO:0000256" key="9">
    <source>
        <dbReference type="NCBIfam" id="TIGR03303"/>
    </source>
</evidence>
<dbReference type="PANTHER" id="PTHR12815">
    <property type="entry name" value="SORTING AND ASSEMBLY MACHINERY SAMM50 PROTEIN FAMILY MEMBER"/>
    <property type="match status" value="1"/>
</dbReference>
<feature type="signal peptide" evidence="8">
    <location>
        <begin position="1"/>
        <end position="35"/>
    </location>
</feature>
<keyword evidence="3 8" id="KW-0812">Transmembrane</keyword>
<evidence type="ECO:0000256" key="2">
    <source>
        <dbReference type="ARBA" id="ARBA00022452"/>
    </source>
</evidence>
<evidence type="ECO:0000256" key="5">
    <source>
        <dbReference type="ARBA" id="ARBA00022737"/>
    </source>
</evidence>
<keyword evidence="6 8" id="KW-0472">Membrane</keyword>
<dbReference type="GO" id="GO:0051205">
    <property type="term" value="P:protein insertion into membrane"/>
    <property type="evidence" value="ECO:0007669"/>
    <property type="project" value="UniProtKB-UniRule"/>
</dbReference>
<dbReference type="NCBIfam" id="TIGR03303">
    <property type="entry name" value="OM_YaeT"/>
    <property type="match status" value="1"/>
</dbReference>
<keyword evidence="12" id="KW-1185">Reference proteome</keyword>
<feature type="chain" id="PRO_5009014733" description="Outer membrane protein assembly factor BamA" evidence="8">
    <location>
        <begin position="36"/>
        <end position="796"/>
    </location>
</feature>
<reference evidence="11 12" key="1">
    <citation type="submission" date="2012-02" db="EMBL/GenBank/DDBJ databases">
        <title>Improved High-Quality Draft sequence of Microvirga sp. WSM3557.</title>
        <authorList>
            <consortium name="US DOE Joint Genome Institute"/>
            <person name="Lucas S."/>
            <person name="Han J."/>
            <person name="Lapidus A."/>
            <person name="Cheng J.-F."/>
            <person name="Goodwin L."/>
            <person name="Pitluck S."/>
            <person name="Peters L."/>
            <person name="Zhang X."/>
            <person name="Detter J.C."/>
            <person name="Han C."/>
            <person name="Tapia R."/>
            <person name="Land M."/>
            <person name="Hauser L."/>
            <person name="Kyrpides N."/>
            <person name="Ivanova N."/>
            <person name="Pagani I."/>
            <person name="Brau L."/>
            <person name="Yates R."/>
            <person name="O'Hara G."/>
            <person name="Rui T."/>
            <person name="Howieson J."/>
            <person name="Reeve W."/>
            <person name="Woyke T."/>
        </authorList>
    </citation>
    <scope>NUCLEOTIDE SEQUENCE [LARGE SCALE GENOMIC DNA]</scope>
    <source>
        <strain evidence="11 12">WSM3557</strain>
    </source>
</reference>
<comment type="subcellular location">
    <subcellularLocation>
        <location evidence="8">Cell outer membrane</location>
    </subcellularLocation>
    <subcellularLocation>
        <location evidence="1">Membrane</location>
    </subcellularLocation>
</comment>
<feature type="domain" description="POTRA" evidence="10">
    <location>
        <begin position="304"/>
        <end position="377"/>
    </location>
</feature>
<dbReference type="Gene3D" id="3.10.20.310">
    <property type="entry name" value="membrane protein fhac"/>
    <property type="match status" value="4"/>
</dbReference>
<dbReference type="Proteomes" id="UP000003947">
    <property type="component" value="Unassembled WGS sequence"/>
</dbReference>
<keyword evidence="4 8" id="KW-0732">Signal</keyword>
<evidence type="ECO:0000256" key="7">
    <source>
        <dbReference type="ARBA" id="ARBA00023237"/>
    </source>
</evidence>
<comment type="function">
    <text evidence="8">Part of the outer membrane protein assembly complex, which is involved in assembly and insertion of beta-barrel proteins into the outer membrane.</text>
</comment>
<evidence type="ECO:0000256" key="1">
    <source>
        <dbReference type="ARBA" id="ARBA00004370"/>
    </source>
</evidence>
<feature type="domain" description="POTRA" evidence="10">
    <location>
        <begin position="51"/>
        <end position="128"/>
    </location>
</feature>
<dbReference type="AlphaFoldDB" id="I4Z0D9"/>